<evidence type="ECO:0000256" key="2">
    <source>
        <dbReference type="ARBA" id="ARBA00008358"/>
    </source>
</evidence>
<reference evidence="11 12" key="1">
    <citation type="submission" date="2018-11" db="EMBL/GenBank/DDBJ databases">
        <title>Vibrio LJC006 sp. nov., isolated from seawater during the bloom of the enteromorpha.</title>
        <authorList>
            <person name="Liang J."/>
        </authorList>
    </citation>
    <scope>NUCLEOTIDE SEQUENCE [LARGE SCALE GENOMIC DNA]</scope>
    <source>
        <strain evidence="11 12">LJC006</strain>
    </source>
</reference>
<dbReference type="Proteomes" id="UP000281112">
    <property type="component" value="Unassembled WGS sequence"/>
</dbReference>
<evidence type="ECO:0000256" key="3">
    <source>
        <dbReference type="ARBA" id="ARBA00022475"/>
    </source>
</evidence>
<dbReference type="GO" id="GO:0005886">
    <property type="term" value="C:plasma membrane"/>
    <property type="evidence" value="ECO:0007669"/>
    <property type="project" value="UniProtKB-SubCell"/>
</dbReference>
<comment type="caution">
    <text evidence="11">The sequence shown here is derived from an EMBL/GenBank/DDBJ whole genome shotgun (WGS) entry which is preliminary data.</text>
</comment>
<evidence type="ECO:0000256" key="9">
    <source>
        <dbReference type="RuleBase" id="RU368030"/>
    </source>
</evidence>
<evidence type="ECO:0000256" key="4">
    <source>
        <dbReference type="ARBA" id="ARBA00022481"/>
    </source>
</evidence>
<sequence length="120" mass="13082">MKRLKGMTLIEVLVALAIFAVASISVIRAVSQNIDTESYLEEKMFAALVADNQMALLMLNPKKIAAKSGSSDMANRTWFWSVKLVPTANNRLQAFDVSVSTQKNGSPIVTVRSYVAKSSS</sequence>
<gene>
    <name evidence="11" type="primary">gspI</name>
    <name evidence="11" type="ORF">EES38_19970</name>
</gene>
<keyword evidence="5 9" id="KW-0997">Cell inner membrane</keyword>
<feature type="domain" description="Type II secretion system protein GspI C-terminal" evidence="10">
    <location>
        <begin position="40"/>
        <end position="115"/>
    </location>
</feature>
<dbReference type="InterPro" id="IPR012902">
    <property type="entry name" value="N_methyl_site"/>
</dbReference>
<evidence type="ECO:0000313" key="12">
    <source>
        <dbReference type="Proteomes" id="UP000281112"/>
    </source>
</evidence>
<evidence type="ECO:0000256" key="1">
    <source>
        <dbReference type="ARBA" id="ARBA00004377"/>
    </source>
</evidence>
<evidence type="ECO:0000256" key="8">
    <source>
        <dbReference type="ARBA" id="ARBA00023136"/>
    </source>
</evidence>
<evidence type="ECO:0000256" key="5">
    <source>
        <dbReference type="ARBA" id="ARBA00022519"/>
    </source>
</evidence>
<keyword evidence="3" id="KW-1003">Cell membrane</keyword>
<comment type="PTM">
    <text evidence="9">Cleaved by prepilin peptidase.</text>
</comment>
<dbReference type="GO" id="GO:0015628">
    <property type="term" value="P:protein secretion by the type II secretion system"/>
    <property type="evidence" value="ECO:0007669"/>
    <property type="project" value="UniProtKB-UniRule"/>
</dbReference>
<dbReference type="InterPro" id="IPR010052">
    <property type="entry name" value="T2SS_protein-GspI"/>
</dbReference>
<dbReference type="GO" id="GO:0015627">
    <property type="term" value="C:type II protein secretion system complex"/>
    <property type="evidence" value="ECO:0007669"/>
    <property type="project" value="UniProtKB-UniRule"/>
</dbReference>
<evidence type="ECO:0000313" key="11">
    <source>
        <dbReference type="EMBL" id="RQW61391.1"/>
    </source>
</evidence>
<evidence type="ECO:0000256" key="7">
    <source>
        <dbReference type="ARBA" id="ARBA00022989"/>
    </source>
</evidence>
<dbReference type="Pfam" id="PF02501">
    <property type="entry name" value="T2SSI"/>
    <property type="match status" value="1"/>
</dbReference>
<dbReference type="InterPro" id="IPR045584">
    <property type="entry name" value="Pilin-like"/>
</dbReference>
<dbReference type="InterPro" id="IPR003413">
    <property type="entry name" value="T2SS_GspI_C"/>
</dbReference>
<organism evidence="11 12">
    <name type="scientific">Vibrio viridaestus</name>
    <dbReference type="NCBI Taxonomy" id="2487322"/>
    <lineage>
        <taxon>Bacteria</taxon>
        <taxon>Pseudomonadati</taxon>
        <taxon>Pseudomonadota</taxon>
        <taxon>Gammaproteobacteria</taxon>
        <taxon>Vibrionales</taxon>
        <taxon>Vibrionaceae</taxon>
        <taxon>Vibrio</taxon>
    </lineage>
</organism>
<dbReference type="Pfam" id="PF07963">
    <property type="entry name" value="N_methyl"/>
    <property type="match status" value="1"/>
</dbReference>
<dbReference type="AlphaFoldDB" id="A0A3N9TBB2"/>
<keyword evidence="12" id="KW-1185">Reference proteome</keyword>
<keyword evidence="7" id="KW-1133">Transmembrane helix</keyword>
<dbReference type="Gene3D" id="3.30.1300.30">
    <property type="entry name" value="GSPII I/J protein-like"/>
    <property type="match status" value="1"/>
</dbReference>
<proteinExistence type="inferred from homology"/>
<dbReference type="PROSITE" id="PS00409">
    <property type="entry name" value="PROKAR_NTER_METHYL"/>
    <property type="match status" value="1"/>
</dbReference>
<comment type="similarity">
    <text evidence="2 9">Belongs to the GSP I family.</text>
</comment>
<comment type="subcellular location">
    <subcellularLocation>
        <location evidence="1 9">Cell inner membrane</location>
        <topology evidence="1 9">Single-pass membrane protein</topology>
    </subcellularLocation>
</comment>
<dbReference type="PANTHER" id="PTHR38779:SF2">
    <property type="entry name" value="TYPE II SECRETION SYSTEM PROTEIN I-RELATED"/>
    <property type="match status" value="1"/>
</dbReference>
<dbReference type="NCBIfam" id="TIGR01707">
    <property type="entry name" value="gspI"/>
    <property type="match status" value="1"/>
</dbReference>
<name>A0A3N9TBB2_9VIBR</name>
<dbReference type="OrthoDB" id="6121517at2"/>
<dbReference type="RefSeq" id="WP_124938979.1">
    <property type="nucleotide sequence ID" value="NZ_RJVQ01000013.1"/>
</dbReference>
<evidence type="ECO:0000256" key="6">
    <source>
        <dbReference type="ARBA" id="ARBA00022692"/>
    </source>
</evidence>
<protein>
    <recommendedName>
        <fullName evidence="9">Type II secretion system protein I</fullName>
        <shortName evidence="9">T2SS minor pseudopilin I</shortName>
    </recommendedName>
</protein>
<dbReference type="NCBIfam" id="TIGR02532">
    <property type="entry name" value="IV_pilin_GFxxxE"/>
    <property type="match status" value="1"/>
</dbReference>
<evidence type="ECO:0000259" key="10">
    <source>
        <dbReference type="Pfam" id="PF02501"/>
    </source>
</evidence>
<comment type="subunit">
    <text evidence="9">Type II secretion is composed of four main components: the outer membrane complex, the inner membrane complex, the cytoplasmic secretion ATPase and the periplasm-spanning pseudopilus.</text>
</comment>
<keyword evidence="4 9" id="KW-0488">Methylation</keyword>
<keyword evidence="8" id="KW-0472">Membrane</keyword>
<dbReference type="SUPFAM" id="SSF54523">
    <property type="entry name" value="Pili subunits"/>
    <property type="match status" value="1"/>
</dbReference>
<keyword evidence="6" id="KW-0812">Transmembrane</keyword>
<dbReference type="PANTHER" id="PTHR38779">
    <property type="entry name" value="TYPE II SECRETION SYSTEM PROTEIN I-RELATED"/>
    <property type="match status" value="1"/>
</dbReference>
<comment type="function">
    <text evidence="9">Component of the type II secretion system required for the energy-dependent secretion of extracellular factors such as proteases and toxins from the periplasm.</text>
</comment>
<accession>A0A3N9TBB2</accession>
<dbReference type="EMBL" id="RJVQ01000013">
    <property type="protein sequence ID" value="RQW61391.1"/>
    <property type="molecule type" value="Genomic_DNA"/>
</dbReference>